<dbReference type="CDD" id="cd04301">
    <property type="entry name" value="NAT_SF"/>
    <property type="match status" value="1"/>
</dbReference>
<dbReference type="GO" id="GO:0016747">
    <property type="term" value="F:acyltransferase activity, transferring groups other than amino-acyl groups"/>
    <property type="evidence" value="ECO:0007669"/>
    <property type="project" value="InterPro"/>
</dbReference>
<evidence type="ECO:0000313" key="2">
    <source>
        <dbReference type="EMBL" id="ACV76729.1"/>
    </source>
</evidence>
<gene>
    <name evidence="2" type="ordered locus">Namu_0299</name>
</gene>
<protein>
    <submittedName>
        <fullName evidence="2">GCN5-related N-acetyltransferase</fullName>
    </submittedName>
</protein>
<accession>C8XK46</accession>
<evidence type="ECO:0000259" key="1">
    <source>
        <dbReference type="PROSITE" id="PS51186"/>
    </source>
</evidence>
<dbReference type="PROSITE" id="PS51186">
    <property type="entry name" value="GNAT"/>
    <property type="match status" value="1"/>
</dbReference>
<keyword evidence="3" id="KW-1185">Reference proteome</keyword>
<feature type="domain" description="N-acetyltransferase" evidence="1">
    <location>
        <begin position="66"/>
        <end position="209"/>
    </location>
</feature>
<dbReference type="AlphaFoldDB" id="C8XK46"/>
<proteinExistence type="predicted"/>
<keyword evidence="2" id="KW-0808">Transferase</keyword>
<dbReference type="Proteomes" id="UP000002218">
    <property type="component" value="Chromosome"/>
</dbReference>
<dbReference type="Gene3D" id="3.40.630.30">
    <property type="match status" value="1"/>
</dbReference>
<dbReference type="HOGENOM" id="CLU_1314307_0_0_11"/>
<name>C8XK46_NAKMY</name>
<dbReference type="InterPro" id="IPR016181">
    <property type="entry name" value="Acyl_CoA_acyltransferase"/>
</dbReference>
<dbReference type="EMBL" id="CP001737">
    <property type="protein sequence ID" value="ACV76729.1"/>
    <property type="molecule type" value="Genomic_DNA"/>
</dbReference>
<dbReference type="SUPFAM" id="SSF55729">
    <property type="entry name" value="Acyl-CoA N-acyltransferases (Nat)"/>
    <property type="match status" value="1"/>
</dbReference>
<dbReference type="KEGG" id="nml:Namu_0299"/>
<dbReference type="InParanoid" id="C8XK46"/>
<evidence type="ECO:0000313" key="3">
    <source>
        <dbReference type="Proteomes" id="UP000002218"/>
    </source>
</evidence>
<reference evidence="2 3" key="2">
    <citation type="journal article" date="2010" name="Stand. Genomic Sci.">
        <title>Complete genome sequence of Nakamurella multipartita type strain (Y-104).</title>
        <authorList>
            <person name="Tice H."/>
            <person name="Mayilraj S."/>
            <person name="Sims D."/>
            <person name="Lapidus A."/>
            <person name="Nolan M."/>
            <person name="Lucas S."/>
            <person name="Glavina Del Rio T."/>
            <person name="Copeland A."/>
            <person name="Cheng J.F."/>
            <person name="Meincke L."/>
            <person name="Bruce D."/>
            <person name="Goodwin L."/>
            <person name="Pitluck S."/>
            <person name="Ivanova N."/>
            <person name="Mavromatis K."/>
            <person name="Ovchinnikova G."/>
            <person name="Pati A."/>
            <person name="Chen A."/>
            <person name="Palaniappan K."/>
            <person name="Land M."/>
            <person name="Hauser L."/>
            <person name="Chang Y.J."/>
            <person name="Jeffries C.D."/>
            <person name="Detter J.C."/>
            <person name="Brettin T."/>
            <person name="Rohde M."/>
            <person name="Goker M."/>
            <person name="Bristow J."/>
            <person name="Eisen J.A."/>
            <person name="Markowitz V."/>
            <person name="Hugenholtz P."/>
            <person name="Kyrpides N.C."/>
            <person name="Klenk H.P."/>
            <person name="Chen F."/>
        </authorList>
    </citation>
    <scope>NUCLEOTIDE SEQUENCE [LARGE SCALE GENOMIC DNA]</scope>
    <source>
        <strain evidence="3">ATCC 700099 / DSM 44233 / CIP 104796 / JCM 9543 / NBRC 105858 / Y-104</strain>
    </source>
</reference>
<reference evidence="3" key="1">
    <citation type="submission" date="2009-09" db="EMBL/GenBank/DDBJ databases">
        <title>The complete genome of Nakamurella multipartita DSM 44233.</title>
        <authorList>
            <consortium name="US DOE Joint Genome Institute (JGI-PGF)"/>
            <person name="Lucas S."/>
            <person name="Copeland A."/>
            <person name="Lapidus A."/>
            <person name="Glavina del Rio T."/>
            <person name="Dalin E."/>
            <person name="Tice H."/>
            <person name="Bruce D."/>
            <person name="Goodwin L."/>
            <person name="Pitluck S."/>
            <person name="Kyrpides N."/>
            <person name="Mavromatis K."/>
            <person name="Ivanova N."/>
            <person name="Ovchinnikova G."/>
            <person name="Sims D."/>
            <person name="Meincke L."/>
            <person name="Brettin T."/>
            <person name="Detter J.C."/>
            <person name="Han C."/>
            <person name="Larimer F."/>
            <person name="Land M."/>
            <person name="Hauser L."/>
            <person name="Markowitz V."/>
            <person name="Cheng J.-F."/>
            <person name="Hugenholtz P."/>
            <person name="Woyke T."/>
            <person name="Wu D."/>
            <person name="Klenk H.-P."/>
            <person name="Eisen J.A."/>
        </authorList>
    </citation>
    <scope>NUCLEOTIDE SEQUENCE [LARGE SCALE GENOMIC DNA]</scope>
    <source>
        <strain evidence="3">ATCC 700099 / DSM 44233 / CIP 104796 / JCM 9543 / NBRC 105858 / Y-104</strain>
    </source>
</reference>
<organism evidence="2 3">
    <name type="scientific">Nakamurella multipartita (strain ATCC 700099 / DSM 44233 / CIP 104796 / JCM 9543 / NBRC 105858 / Y-104)</name>
    <name type="common">Microsphaera multipartita</name>
    <dbReference type="NCBI Taxonomy" id="479431"/>
    <lineage>
        <taxon>Bacteria</taxon>
        <taxon>Bacillati</taxon>
        <taxon>Actinomycetota</taxon>
        <taxon>Actinomycetes</taxon>
        <taxon>Nakamurellales</taxon>
        <taxon>Nakamurellaceae</taxon>
        <taxon>Nakamurella</taxon>
    </lineage>
</organism>
<sequence>MIIGQTPGPGNARGPRTLRTVVGVSASPSNPLDELVHDLILRVPDPLSLVPGPWPVPTGQPGVGDEALRALLADDWAGTRMSAAKMSRLIDSQLVSRHRELEADHPDARDLGICRQGQTVGRLLLDLDTELPSARPPVVLVDIALHPDHRRSGIGSTVARALLDTAAQHQRSVHATGVYGSSALGWLLRLGLVDVGGDALYRQLVWPGP</sequence>
<dbReference type="STRING" id="479431.Namu_0299"/>
<dbReference type="InterPro" id="IPR000182">
    <property type="entry name" value="GNAT_dom"/>
</dbReference>
<dbReference type="Pfam" id="PF00583">
    <property type="entry name" value="Acetyltransf_1"/>
    <property type="match status" value="1"/>
</dbReference>